<reference evidence="1" key="2">
    <citation type="journal article" date="2024" name="Plant">
        <title>Genomic evolution and insights into agronomic trait innovations of Sesamum species.</title>
        <authorList>
            <person name="Miao H."/>
            <person name="Wang L."/>
            <person name="Qu L."/>
            <person name="Liu H."/>
            <person name="Sun Y."/>
            <person name="Le M."/>
            <person name="Wang Q."/>
            <person name="Wei S."/>
            <person name="Zheng Y."/>
            <person name="Lin W."/>
            <person name="Duan Y."/>
            <person name="Cao H."/>
            <person name="Xiong S."/>
            <person name="Wang X."/>
            <person name="Wei L."/>
            <person name="Li C."/>
            <person name="Ma Q."/>
            <person name="Ju M."/>
            <person name="Zhao R."/>
            <person name="Li G."/>
            <person name="Mu C."/>
            <person name="Tian Q."/>
            <person name="Mei H."/>
            <person name="Zhang T."/>
            <person name="Gao T."/>
            <person name="Zhang H."/>
        </authorList>
    </citation>
    <scope>NUCLEOTIDE SEQUENCE</scope>
    <source>
        <strain evidence="1">KEN1</strain>
    </source>
</reference>
<dbReference type="PANTHER" id="PTHR33116:SF76">
    <property type="entry name" value="DUF4283 DOMAIN-CONTAINING PROTEIN"/>
    <property type="match status" value="1"/>
</dbReference>
<name>A0AAW2WEH2_9LAMI</name>
<evidence type="ECO:0000313" key="1">
    <source>
        <dbReference type="EMBL" id="KAL0439730.1"/>
    </source>
</evidence>
<gene>
    <name evidence="1" type="ORF">Slati_2456000</name>
</gene>
<dbReference type="EMBL" id="JACGWN010000008">
    <property type="protein sequence ID" value="KAL0439730.1"/>
    <property type="molecule type" value="Genomic_DNA"/>
</dbReference>
<sequence length="510" mass="57961">MSGLQVNPSKSTIILSKAVQRDRQAILDLMEFQEGSLPIKYLGVPLIASRLTVADCKPLLDKINSKLAGWSQLNLSLAGRTQLIKSVLSALHIYWASVFILPKSIINVIEGRMRKFLWQGSSGTGYAKVSWVQEDSQSIWVAWVMTHRLRTHTIWTYNSFSASWCWKKLVKISVMIKDGLEYRVGDGRKFKLWSDIWHPRGPLIHSFPRGSTITGLPSDSLLVTVMQQGQWRWPSEADFDIQEIIAVLPNIFPQQSDSIRWRTNTGGKFKIPWHDFILWLAILERLSTMDRPWVQHPDWPNLGWQRDILWASRRWRGKHFLNAAARALLASIVYNIWRECNNRRFNTTASQAESLAMRLPKKSVDNFPNMASHRIKQYRGILKAPTSSEEKPTLGPGGRKILIMDTGAGDVRATGEAGNEWTQVMPRIIPKREIHPIPNTVLNGEQHNAEFKQLSPTPRPCLLTSCPGSLVSEAILENPVHPDRILFTPDNVPEVLTHKGLIEGLNISQF</sequence>
<comment type="caution">
    <text evidence="1">The sequence shown here is derived from an EMBL/GenBank/DDBJ whole genome shotgun (WGS) entry which is preliminary data.</text>
</comment>
<reference evidence="1" key="1">
    <citation type="submission" date="2020-06" db="EMBL/GenBank/DDBJ databases">
        <authorList>
            <person name="Li T."/>
            <person name="Hu X."/>
            <person name="Zhang T."/>
            <person name="Song X."/>
            <person name="Zhang H."/>
            <person name="Dai N."/>
            <person name="Sheng W."/>
            <person name="Hou X."/>
            <person name="Wei L."/>
        </authorList>
    </citation>
    <scope>NUCLEOTIDE SEQUENCE</scope>
    <source>
        <strain evidence="1">KEN1</strain>
        <tissue evidence="1">Leaf</tissue>
    </source>
</reference>
<organism evidence="1">
    <name type="scientific">Sesamum latifolium</name>
    <dbReference type="NCBI Taxonomy" id="2727402"/>
    <lineage>
        <taxon>Eukaryota</taxon>
        <taxon>Viridiplantae</taxon>
        <taxon>Streptophyta</taxon>
        <taxon>Embryophyta</taxon>
        <taxon>Tracheophyta</taxon>
        <taxon>Spermatophyta</taxon>
        <taxon>Magnoliopsida</taxon>
        <taxon>eudicotyledons</taxon>
        <taxon>Gunneridae</taxon>
        <taxon>Pentapetalae</taxon>
        <taxon>asterids</taxon>
        <taxon>lamiids</taxon>
        <taxon>Lamiales</taxon>
        <taxon>Pedaliaceae</taxon>
        <taxon>Sesamum</taxon>
    </lineage>
</organism>
<accession>A0AAW2WEH2</accession>
<dbReference type="AlphaFoldDB" id="A0AAW2WEH2"/>
<dbReference type="PANTHER" id="PTHR33116">
    <property type="entry name" value="REVERSE TRANSCRIPTASE ZINC-BINDING DOMAIN-CONTAINING PROTEIN-RELATED-RELATED"/>
    <property type="match status" value="1"/>
</dbReference>
<protein>
    <submittedName>
        <fullName evidence="1">Uncharacterized protein</fullName>
    </submittedName>
</protein>
<proteinExistence type="predicted"/>